<dbReference type="GO" id="GO:0008757">
    <property type="term" value="F:S-adenosylmethionine-dependent methyltransferase activity"/>
    <property type="evidence" value="ECO:0007669"/>
    <property type="project" value="InterPro"/>
</dbReference>
<feature type="domain" description="Methyltransferase type 11" evidence="1">
    <location>
        <begin position="9"/>
        <end position="82"/>
    </location>
</feature>
<dbReference type="InterPro" id="IPR029063">
    <property type="entry name" value="SAM-dependent_MTases_sf"/>
</dbReference>
<dbReference type="SUPFAM" id="SSF53335">
    <property type="entry name" value="S-adenosyl-L-methionine-dependent methyltransferases"/>
    <property type="match status" value="1"/>
</dbReference>
<evidence type="ECO:0000313" key="3">
    <source>
        <dbReference type="Proteomes" id="UP000176444"/>
    </source>
</evidence>
<accession>A0A1F4UQ37</accession>
<gene>
    <name evidence="2" type="ORF">A2713_01855</name>
</gene>
<dbReference type="AlphaFoldDB" id="A0A1F4UQ37"/>
<organism evidence="2 3">
    <name type="scientific">candidate division WWE3 bacterium RIFCSPHIGHO2_01_FULL_35_17</name>
    <dbReference type="NCBI Taxonomy" id="1802614"/>
    <lineage>
        <taxon>Bacteria</taxon>
        <taxon>Katanobacteria</taxon>
    </lineage>
</organism>
<protein>
    <recommendedName>
        <fullName evidence="1">Methyltransferase type 11 domain-containing protein</fullName>
    </recommendedName>
</protein>
<reference evidence="2 3" key="1">
    <citation type="journal article" date="2016" name="Nat. Commun.">
        <title>Thousands of microbial genomes shed light on interconnected biogeochemical processes in an aquifer system.</title>
        <authorList>
            <person name="Anantharaman K."/>
            <person name="Brown C.T."/>
            <person name="Hug L.A."/>
            <person name="Sharon I."/>
            <person name="Castelle C.J."/>
            <person name="Probst A.J."/>
            <person name="Thomas B.C."/>
            <person name="Singh A."/>
            <person name="Wilkins M.J."/>
            <person name="Karaoz U."/>
            <person name="Brodie E.L."/>
            <person name="Williams K.H."/>
            <person name="Hubbard S.S."/>
            <person name="Banfield J.F."/>
        </authorList>
    </citation>
    <scope>NUCLEOTIDE SEQUENCE [LARGE SCALE GENOMIC DNA]</scope>
</reference>
<sequence>MKKLNLGCGYDIRPGFINADFMKTHPDVLKVDFSKFPYPFSDNEFDEIHAYGVLEHLGETREEFKNVIKELIRITKNSGQWFITVPHDTNPSFYGEFHRTMFHWRSFHYNLSTPEKEIYKDLEVVKRRHIFIKLLFWNFLIISAANLWPKFYENTCLRYLFPCQTLYFEIKVKKND</sequence>
<comment type="caution">
    <text evidence="2">The sequence shown here is derived from an EMBL/GenBank/DDBJ whole genome shotgun (WGS) entry which is preliminary data.</text>
</comment>
<dbReference type="Pfam" id="PF08241">
    <property type="entry name" value="Methyltransf_11"/>
    <property type="match status" value="1"/>
</dbReference>
<dbReference type="EMBL" id="MEUX01000022">
    <property type="protein sequence ID" value="OGC47087.1"/>
    <property type="molecule type" value="Genomic_DNA"/>
</dbReference>
<dbReference type="Proteomes" id="UP000176444">
    <property type="component" value="Unassembled WGS sequence"/>
</dbReference>
<dbReference type="InterPro" id="IPR013216">
    <property type="entry name" value="Methyltransf_11"/>
</dbReference>
<evidence type="ECO:0000313" key="2">
    <source>
        <dbReference type="EMBL" id="OGC47087.1"/>
    </source>
</evidence>
<evidence type="ECO:0000259" key="1">
    <source>
        <dbReference type="Pfam" id="PF08241"/>
    </source>
</evidence>
<proteinExistence type="predicted"/>
<name>A0A1F4UQ37_UNCKA</name>
<dbReference type="Gene3D" id="3.40.50.150">
    <property type="entry name" value="Vaccinia Virus protein VP39"/>
    <property type="match status" value="1"/>
</dbReference>